<comment type="caution">
    <text evidence="2">The sequence shown here is derived from an EMBL/GenBank/DDBJ whole genome shotgun (WGS) entry which is preliminary data.</text>
</comment>
<evidence type="ECO:0000313" key="2">
    <source>
        <dbReference type="EMBL" id="RLV76243.1"/>
    </source>
</evidence>
<keyword evidence="1" id="KW-0732">Signal</keyword>
<dbReference type="RefSeq" id="WP_148717894.1">
    <property type="nucleotide sequence ID" value="NC_022785.1"/>
</dbReference>
<evidence type="ECO:0000313" key="3">
    <source>
        <dbReference type="Proteomes" id="UP000281594"/>
    </source>
</evidence>
<sequence length="159" mass="17130">MRNKKVGARVALLAATAALGVGSLLMPTASASSTAADAPASSVGAEQAKAGWCTLTGGWGGKFYCGSSYMHTLPNGRRQAFVIGTNRQAYTQWQTASGLSGWKSMGGQCIEPGNDSIDLYWKNPRDGWNFSVQCKGTDHYRWLNTRHSNGSWSGWYSVR</sequence>
<feature type="signal peptide" evidence="1">
    <location>
        <begin position="1"/>
        <end position="31"/>
    </location>
</feature>
<name>A0A3L8RAY3_STRRN</name>
<protein>
    <submittedName>
        <fullName evidence="2">Uncharacterized protein</fullName>
    </submittedName>
</protein>
<proteinExistence type="predicted"/>
<reference evidence="2 3" key="1">
    <citation type="journal article" date="2018" name="J. Biol. Chem.">
        <title>Discovery of the actinoplanic acid pathway in Streptomyces rapamycinicus reveals a genetically conserved synergism with rapamycin.</title>
        <authorList>
            <person name="Mrak P."/>
            <person name="Krastel P."/>
            <person name="Pivk Lukancic P."/>
            <person name="Tao J."/>
            <person name="Pistorius D."/>
            <person name="Moore C.M."/>
        </authorList>
    </citation>
    <scope>NUCLEOTIDE SEQUENCE [LARGE SCALE GENOMIC DNA]</scope>
    <source>
        <strain evidence="2 3">NRRL 5491</strain>
    </source>
</reference>
<dbReference type="Proteomes" id="UP000281594">
    <property type="component" value="Unassembled WGS sequence"/>
</dbReference>
<feature type="chain" id="PRO_5018184156" evidence="1">
    <location>
        <begin position="32"/>
        <end position="159"/>
    </location>
</feature>
<gene>
    <name evidence="2" type="ORF">D3C57_143495</name>
</gene>
<evidence type="ECO:0000256" key="1">
    <source>
        <dbReference type="SAM" id="SignalP"/>
    </source>
</evidence>
<organism evidence="2 3">
    <name type="scientific">Streptomyces rapamycinicus (strain ATCC 29253 / DSM 41530 / NRRL 5491 / AYB-994)</name>
    <name type="common">Streptomyces hygroscopicus (strain ATCC 29253)</name>
    <dbReference type="NCBI Taxonomy" id="1343740"/>
    <lineage>
        <taxon>Bacteria</taxon>
        <taxon>Bacillati</taxon>
        <taxon>Actinomycetota</taxon>
        <taxon>Actinomycetes</taxon>
        <taxon>Kitasatosporales</taxon>
        <taxon>Streptomycetaceae</taxon>
        <taxon>Streptomyces</taxon>
        <taxon>Streptomyces violaceusniger group</taxon>
    </lineage>
</organism>
<accession>A0A3L8RAY3</accession>
<dbReference type="EMBL" id="QYCY01000002">
    <property type="protein sequence ID" value="RLV76243.1"/>
    <property type="molecule type" value="Genomic_DNA"/>
</dbReference>
<dbReference type="AlphaFoldDB" id="A0A3L8RAY3"/>